<dbReference type="EMBL" id="CM042042">
    <property type="protein sequence ID" value="KAI3704395.1"/>
    <property type="molecule type" value="Genomic_DNA"/>
</dbReference>
<organism evidence="1 2">
    <name type="scientific">Smallanthus sonchifolius</name>
    <dbReference type="NCBI Taxonomy" id="185202"/>
    <lineage>
        <taxon>Eukaryota</taxon>
        <taxon>Viridiplantae</taxon>
        <taxon>Streptophyta</taxon>
        <taxon>Embryophyta</taxon>
        <taxon>Tracheophyta</taxon>
        <taxon>Spermatophyta</taxon>
        <taxon>Magnoliopsida</taxon>
        <taxon>eudicotyledons</taxon>
        <taxon>Gunneridae</taxon>
        <taxon>Pentapetalae</taxon>
        <taxon>asterids</taxon>
        <taxon>campanulids</taxon>
        <taxon>Asterales</taxon>
        <taxon>Asteraceae</taxon>
        <taxon>Asteroideae</taxon>
        <taxon>Heliantheae alliance</taxon>
        <taxon>Millerieae</taxon>
        <taxon>Smallanthus</taxon>
    </lineage>
</organism>
<protein>
    <submittedName>
        <fullName evidence="1">Uncharacterized protein</fullName>
    </submittedName>
</protein>
<keyword evidence="2" id="KW-1185">Reference proteome</keyword>
<reference evidence="2" key="1">
    <citation type="journal article" date="2022" name="Mol. Ecol. Resour.">
        <title>The genomes of chicory, endive, great burdock and yacon provide insights into Asteraceae palaeo-polyploidization history and plant inulin production.</title>
        <authorList>
            <person name="Fan W."/>
            <person name="Wang S."/>
            <person name="Wang H."/>
            <person name="Wang A."/>
            <person name="Jiang F."/>
            <person name="Liu H."/>
            <person name="Zhao H."/>
            <person name="Xu D."/>
            <person name="Zhang Y."/>
        </authorList>
    </citation>
    <scope>NUCLEOTIDE SEQUENCE [LARGE SCALE GENOMIC DNA]</scope>
    <source>
        <strain evidence="2">cv. Yunnan</strain>
    </source>
</reference>
<evidence type="ECO:0000313" key="1">
    <source>
        <dbReference type="EMBL" id="KAI3704395.1"/>
    </source>
</evidence>
<reference evidence="1 2" key="2">
    <citation type="journal article" date="2022" name="Mol. Ecol. Resour.">
        <title>The genomes of chicory, endive, great burdock and yacon provide insights into Asteraceae paleo-polyploidization history and plant inulin production.</title>
        <authorList>
            <person name="Fan W."/>
            <person name="Wang S."/>
            <person name="Wang H."/>
            <person name="Wang A."/>
            <person name="Jiang F."/>
            <person name="Liu H."/>
            <person name="Zhao H."/>
            <person name="Xu D."/>
            <person name="Zhang Y."/>
        </authorList>
    </citation>
    <scope>NUCLEOTIDE SEQUENCE [LARGE SCALE GENOMIC DNA]</scope>
    <source>
        <strain evidence="2">cv. Yunnan</strain>
        <tissue evidence="1">Leaves</tissue>
    </source>
</reference>
<gene>
    <name evidence="1" type="ORF">L1987_74614</name>
</gene>
<evidence type="ECO:0000313" key="2">
    <source>
        <dbReference type="Proteomes" id="UP001056120"/>
    </source>
</evidence>
<proteinExistence type="predicted"/>
<sequence length="364" mass="40440">MSTHPRYEAFADFYNNPNVDEDAAGADFSICGNISASQALSQYTQSLDDFLSDIRDATPKTSNLYVANIRRIANENATVYAMAQCAVNINQAICQTCMKTAYSKLKECLPNTEGKFYDNACFAKYSETPFFNDNQTIDITNILKGVHSSKVAIIVGAIGGSVLLFLIFVLCLFRLRKKSKKTEQEDLKGTLHYNYKDLQLATNNFSEENILGKGGFGEVFKAIIDDKNVVAVKKLLVQDVRAKEEFVNEVKLISNVHHRNLLRLLGWSSEGSDLLLVMEYMANGSLDKFLWGAKRGTLDWNQRYEIISGIAKGLAHLHSEFHFAGTLGYAAPEYALRGSLSDKVDTYSFGIVILEIISGEGLPT</sequence>
<accession>A0ACB9A7K9</accession>
<dbReference type="Proteomes" id="UP001056120">
    <property type="component" value="Linkage Group LG25"/>
</dbReference>
<comment type="caution">
    <text evidence="1">The sequence shown here is derived from an EMBL/GenBank/DDBJ whole genome shotgun (WGS) entry which is preliminary data.</text>
</comment>
<name>A0ACB9A7K9_9ASTR</name>